<protein>
    <recommendedName>
        <fullName evidence="3">PIN domain-containing protein</fullName>
    </recommendedName>
</protein>
<accession>A0ABW4QGX3</accession>
<name>A0ABW4QGX3_9BACL</name>
<sequence length="74" mass="8735">DPRRNLFRRRNASTIFVDVLLFSFQGSIARRFHSNFITLPHIVFDVNILFQCLSSRLEDAYKYTKAAIESQHFV</sequence>
<proteinExistence type="predicted"/>
<dbReference type="RefSeq" id="WP_377339641.1">
    <property type="nucleotide sequence ID" value="NZ_JBHUFW010000005.1"/>
</dbReference>
<evidence type="ECO:0008006" key="3">
    <source>
        <dbReference type="Google" id="ProtNLM"/>
    </source>
</evidence>
<evidence type="ECO:0000313" key="1">
    <source>
        <dbReference type="EMBL" id="MFD1862795.1"/>
    </source>
</evidence>
<organism evidence="1 2">
    <name type="scientific">Planococcus chinensis</name>
    <dbReference type="NCBI Taxonomy" id="272917"/>
    <lineage>
        <taxon>Bacteria</taxon>
        <taxon>Bacillati</taxon>
        <taxon>Bacillota</taxon>
        <taxon>Bacilli</taxon>
        <taxon>Bacillales</taxon>
        <taxon>Caryophanaceae</taxon>
        <taxon>Planococcus</taxon>
    </lineage>
</organism>
<comment type="caution">
    <text evidence="1">The sequence shown here is derived from an EMBL/GenBank/DDBJ whole genome shotgun (WGS) entry which is preliminary data.</text>
</comment>
<feature type="non-terminal residue" evidence="1">
    <location>
        <position position="1"/>
    </location>
</feature>
<evidence type="ECO:0000313" key="2">
    <source>
        <dbReference type="Proteomes" id="UP001597273"/>
    </source>
</evidence>
<reference evidence="2" key="1">
    <citation type="journal article" date="2019" name="Int. J. Syst. Evol. Microbiol.">
        <title>The Global Catalogue of Microorganisms (GCM) 10K type strain sequencing project: providing services to taxonomists for standard genome sequencing and annotation.</title>
        <authorList>
            <consortium name="The Broad Institute Genomics Platform"/>
            <consortium name="The Broad Institute Genome Sequencing Center for Infectious Disease"/>
            <person name="Wu L."/>
            <person name="Ma J."/>
        </authorList>
    </citation>
    <scope>NUCLEOTIDE SEQUENCE [LARGE SCALE GENOMIC DNA]</scope>
    <source>
        <strain evidence="2">CGMCC 1.15475</strain>
    </source>
</reference>
<dbReference type="Proteomes" id="UP001597273">
    <property type="component" value="Unassembled WGS sequence"/>
</dbReference>
<dbReference type="EMBL" id="JBHUFW010000005">
    <property type="protein sequence ID" value="MFD1862795.1"/>
    <property type="molecule type" value="Genomic_DNA"/>
</dbReference>
<keyword evidence="2" id="KW-1185">Reference proteome</keyword>
<gene>
    <name evidence="1" type="ORF">ACFSDB_07620</name>
</gene>